<organism evidence="2 3">
    <name type="scientific">Marasmius tenuissimus</name>
    <dbReference type="NCBI Taxonomy" id="585030"/>
    <lineage>
        <taxon>Eukaryota</taxon>
        <taxon>Fungi</taxon>
        <taxon>Dikarya</taxon>
        <taxon>Basidiomycota</taxon>
        <taxon>Agaricomycotina</taxon>
        <taxon>Agaricomycetes</taxon>
        <taxon>Agaricomycetidae</taxon>
        <taxon>Agaricales</taxon>
        <taxon>Marasmiineae</taxon>
        <taxon>Marasmiaceae</taxon>
        <taxon>Marasmius</taxon>
    </lineage>
</organism>
<proteinExistence type="predicted"/>
<reference evidence="2 3" key="1">
    <citation type="submission" date="2024-05" db="EMBL/GenBank/DDBJ databases">
        <title>A draft genome resource for the thread blight pathogen Marasmius tenuissimus strain MS-2.</title>
        <authorList>
            <person name="Yulfo-Soto G.E."/>
            <person name="Baruah I.K."/>
            <person name="Amoako-Attah I."/>
            <person name="Bukari Y."/>
            <person name="Meinhardt L.W."/>
            <person name="Bailey B.A."/>
            <person name="Cohen S.P."/>
        </authorList>
    </citation>
    <scope>NUCLEOTIDE SEQUENCE [LARGE SCALE GENOMIC DNA]</scope>
    <source>
        <strain evidence="2 3">MS-2</strain>
    </source>
</reference>
<keyword evidence="1" id="KW-0732">Signal</keyword>
<evidence type="ECO:0000313" key="2">
    <source>
        <dbReference type="EMBL" id="KAL0060583.1"/>
    </source>
</evidence>
<feature type="chain" id="PRO_5046819694" evidence="1">
    <location>
        <begin position="20"/>
        <end position="116"/>
    </location>
</feature>
<protein>
    <submittedName>
        <fullName evidence="2">Uncharacterized protein</fullName>
    </submittedName>
</protein>
<gene>
    <name evidence="2" type="ORF">AAF712_012641</name>
</gene>
<keyword evidence="3" id="KW-1185">Reference proteome</keyword>
<dbReference type="PROSITE" id="PS51257">
    <property type="entry name" value="PROKAR_LIPOPROTEIN"/>
    <property type="match status" value="1"/>
</dbReference>
<evidence type="ECO:0000313" key="3">
    <source>
        <dbReference type="Proteomes" id="UP001437256"/>
    </source>
</evidence>
<dbReference type="Proteomes" id="UP001437256">
    <property type="component" value="Unassembled WGS sequence"/>
</dbReference>
<accession>A0ABR2ZGZ5</accession>
<comment type="caution">
    <text evidence="2">The sequence shown here is derived from an EMBL/GenBank/DDBJ whole genome shotgun (WGS) entry which is preliminary data.</text>
</comment>
<feature type="signal peptide" evidence="1">
    <location>
        <begin position="1"/>
        <end position="19"/>
    </location>
</feature>
<sequence>MKLSAVLAILAFTATGALACSGNAHANQPCTGAGSCGDEALGLCGSAGFVCQGGTCKSKPQINSGTQEYLDDLKLRSFSEKPGVYCAKGSGECQSGSTCVSGDPTVGKNYGPAHCS</sequence>
<evidence type="ECO:0000256" key="1">
    <source>
        <dbReference type="SAM" id="SignalP"/>
    </source>
</evidence>
<name>A0ABR2ZGZ5_9AGAR</name>
<dbReference type="EMBL" id="JBBXMP010000169">
    <property type="protein sequence ID" value="KAL0060583.1"/>
    <property type="molecule type" value="Genomic_DNA"/>
</dbReference>